<dbReference type="Gene3D" id="3.30.70.330">
    <property type="match status" value="1"/>
</dbReference>
<dbReference type="GO" id="GO:0003729">
    <property type="term" value="F:mRNA binding"/>
    <property type="evidence" value="ECO:0007669"/>
    <property type="project" value="TreeGrafter"/>
</dbReference>
<accession>A0A6I4IBU1</accession>
<feature type="domain" description="RRM" evidence="3">
    <location>
        <begin position="2"/>
        <end position="80"/>
    </location>
</feature>
<proteinExistence type="predicted"/>
<keyword evidence="5" id="KW-1185">Reference proteome</keyword>
<dbReference type="Pfam" id="PF00076">
    <property type="entry name" value="RRM_1"/>
    <property type="match status" value="1"/>
</dbReference>
<dbReference type="SMART" id="SM00360">
    <property type="entry name" value="RRM"/>
    <property type="match status" value="1"/>
</dbReference>
<evidence type="ECO:0000313" key="4">
    <source>
        <dbReference type="EMBL" id="MVN92671.1"/>
    </source>
</evidence>
<sequence length="125" mass="14086">MTKLFVSGFPLEINELELAKLIAPHGDILTIKIVRDRQTGKCKGYAFVEMVSLAGAENAVIALDGITMQDRELTVKINEEKPVVQKPTFNKSKDAYHKPAVKRNSFVTPPQTDESRVKRPRRPRI</sequence>
<feature type="region of interest" description="Disordered" evidence="2">
    <location>
        <begin position="86"/>
        <end position="125"/>
    </location>
</feature>
<evidence type="ECO:0000313" key="5">
    <source>
        <dbReference type="Proteomes" id="UP000434850"/>
    </source>
</evidence>
<dbReference type="AlphaFoldDB" id="A0A6I4IBU1"/>
<dbReference type="PANTHER" id="PTHR48025:SF1">
    <property type="entry name" value="RRM DOMAIN-CONTAINING PROTEIN"/>
    <property type="match status" value="1"/>
</dbReference>
<comment type="caution">
    <text evidence="4">The sequence shown here is derived from an EMBL/GenBank/DDBJ whole genome shotgun (WGS) entry which is preliminary data.</text>
</comment>
<dbReference type="InterPro" id="IPR050502">
    <property type="entry name" value="Euk_RNA-bind_prot"/>
</dbReference>
<dbReference type="SUPFAM" id="SSF54928">
    <property type="entry name" value="RNA-binding domain, RBD"/>
    <property type="match status" value="1"/>
</dbReference>
<evidence type="ECO:0000256" key="1">
    <source>
        <dbReference type="ARBA" id="ARBA00022884"/>
    </source>
</evidence>
<dbReference type="InterPro" id="IPR000504">
    <property type="entry name" value="RRM_dom"/>
</dbReference>
<dbReference type="InterPro" id="IPR012677">
    <property type="entry name" value="Nucleotide-bd_a/b_plait_sf"/>
</dbReference>
<reference evidence="4 5" key="1">
    <citation type="submission" date="2019-12" db="EMBL/GenBank/DDBJ databases">
        <title>Mucilaginibacter sp. HME9299 genome sequencing and assembly.</title>
        <authorList>
            <person name="Kang H."/>
            <person name="Kim H."/>
            <person name="Joh K."/>
        </authorList>
    </citation>
    <scope>NUCLEOTIDE SEQUENCE [LARGE SCALE GENOMIC DNA]</scope>
    <source>
        <strain evidence="4 5">HME9299</strain>
    </source>
</reference>
<protein>
    <submittedName>
        <fullName evidence="4">RNA-binding protein</fullName>
    </submittedName>
</protein>
<dbReference type="EMBL" id="WQLA01000007">
    <property type="protein sequence ID" value="MVN92671.1"/>
    <property type="molecule type" value="Genomic_DNA"/>
</dbReference>
<dbReference type="PROSITE" id="PS50102">
    <property type="entry name" value="RRM"/>
    <property type="match status" value="1"/>
</dbReference>
<dbReference type="Proteomes" id="UP000434850">
    <property type="component" value="Unassembled WGS sequence"/>
</dbReference>
<dbReference type="OrthoDB" id="797376at2"/>
<keyword evidence="1" id="KW-0694">RNA-binding</keyword>
<organism evidence="4 5">
    <name type="scientific">Mucilaginibacter aquatilis</name>
    <dbReference type="NCBI Taxonomy" id="1517760"/>
    <lineage>
        <taxon>Bacteria</taxon>
        <taxon>Pseudomonadati</taxon>
        <taxon>Bacteroidota</taxon>
        <taxon>Sphingobacteriia</taxon>
        <taxon>Sphingobacteriales</taxon>
        <taxon>Sphingobacteriaceae</taxon>
        <taxon>Mucilaginibacter</taxon>
    </lineage>
</organism>
<dbReference type="PANTHER" id="PTHR48025">
    <property type="entry name" value="OS02G0815200 PROTEIN"/>
    <property type="match status" value="1"/>
</dbReference>
<dbReference type="RefSeq" id="WP_157542996.1">
    <property type="nucleotide sequence ID" value="NZ_WQLA01000007.1"/>
</dbReference>
<name>A0A6I4IBU1_9SPHI</name>
<dbReference type="InterPro" id="IPR035979">
    <property type="entry name" value="RBD_domain_sf"/>
</dbReference>
<evidence type="ECO:0000259" key="3">
    <source>
        <dbReference type="PROSITE" id="PS50102"/>
    </source>
</evidence>
<evidence type="ECO:0000256" key="2">
    <source>
        <dbReference type="SAM" id="MobiDB-lite"/>
    </source>
</evidence>
<gene>
    <name evidence="4" type="ORF">GO816_16160</name>
</gene>